<reference evidence="1 2" key="1">
    <citation type="journal article" date="2015" name="Genome Announc.">
        <title>Expanding the biotechnology potential of lactobacilli through comparative genomics of 213 strains and associated genera.</title>
        <authorList>
            <person name="Sun Z."/>
            <person name="Harris H.M."/>
            <person name="McCann A."/>
            <person name="Guo C."/>
            <person name="Argimon S."/>
            <person name="Zhang W."/>
            <person name="Yang X."/>
            <person name="Jeffery I.B."/>
            <person name="Cooney J.C."/>
            <person name="Kagawa T.F."/>
            <person name="Liu W."/>
            <person name="Song Y."/>
            <person name="Salvetti E."/>
            <person name="Wrobel A."/>
            <person name="Rasinkangas P."/>
            <person name="Parkhill J."/>
            <person name="Rea M.C."/>
            <person name="O'Sullivan O."/>
            <person name="Ritari J."/>
            <person name="Douillard F.P."/>
            <person name="Paul Ross R."/>
            <person name="Yang R."/>
            <person name="Briner A.E."/>
            <person name="Felis G.E."/>
            <person name="de Vos W.M."/>
            <person name="Barrangou R."/>
            <person name="Klaenhammer T.R."/>
            <person name="Caufield P.W."/>
            <person name="Cui Y."/>
            <person name="Zhang H."/>
            <person name="O'Toole P.W."/>
        </authorList>
    </citation>
    <scope>NUCLEOTIDE SEQUENCE [LARGE SCALE GENOMIC DNA]</scope>
    <source>
        <strain evidence="1 2">DSM 20634</strain>
    </source>
</reference>
<dbReference type="AlphaFoldDB" id="A0A0R2A5C3"/>
<comment type="caution">
    <text evidence="1">The sequence shown here is derived from an EMBL/GenBank/DDBJ whole genome shotgun (WGS) entry which is preliminary data.</text>
</comment>
<gene>
    <name evidence="1" type="ORF">FC26_GL000049</name>
</gene>
<sequence length="163" mass="18659">MKLKLIGGIIMENTLFEIIDFSDTRVIIKVTALNALDVAFHPFLDSKMAYISVQRGAQPTFSVINHDGHVTTRFTLTTDDRHVEPVERELASAVKNFAAQKPIFINQCTDALPESIRPIINQDTELPYSLVLHFENYQDLTLDFKTKFDRQQYIDTKLPQFAN</sequence>
<proteinExistence type="predicted"/>
<accession>A0A0R2A5C3</accession>
<evidence type="ECO:0000313" key="2">
    <source>
        <dbReference type="Proteomes" id="UP000051733"/>
    </source>
</evidence>
<protein>
    <submittedName>
        <fullName evidence="1">Uncharacterized protein</fullName>
    </submittedName>
</protein>
<dbReference type="EMBL" id="AYYY01000007">
    <property type="protein sequence ID" value="KRM62263.1"/>
    <property type="molecule type" value="Genomic_DNA"/>
</dbReference>
<evidence type="ECO:0000313" key="1">
    <source>
        <dbReference type="EMBL" id="KRM62263.1"/>
    </source>
</evidence>
<dbReference type="Proteomes" id="UP000051733">
    <property type="component" value="Unassembled WGS sequence"/>
</dbReference>
<name>A0A0R2A5C3_9LACO</name>
<organism evidence="1 2">
    <name type="scientific">Paucilactobacillus vaccinostercus DSM 20634</name>
    <dbReference type="NCBI Taxonomy" id="1423813"/>
    <lineage>
        <taxon>Bacteria</taxon>
        <taxon>Bacillati</taxon>
        <taxon>Bacillota</taxon>
        <taxon>Bacilli</taxon>
        <taxon>Lactobacillales</taxon>
        <taxon>Lactobacillaceae</taxon>
        <taxon>Paucilactobacillus</taxon>
    </lineage>
</organism>
<keyword evidence="2" id="KW-1185">Reference proteome</keyword>
<dbReference type="PATRIC" id="fig|1423813.3.peg.51"/>